<comment type="caution">
    <text evidence="5">The sequence shown here is derived from an EMBL/GenBank/DDBJ whole genome shotgun (WGS) entry which is preliminary data.</text>
</comment>
<dbReference type="SMART" id="SM00595">
    <property type="entry name" value="MADF"/>
    <property type="match status" value="1"/>
</dbReference>
<dbReference type="GO" id="GO:0005667">
    <property type="term" value="C:transcription regulator complex"/>
    <property type="evidence" value="ECO:0007669"/>
    <property type="project" value="TreeGrafter"/>
</dbReference>
<evidence type="ECO:0000256" key="2">
    <source>
        <dbReference type="SAM" id="MobiDB-lite"/>
    </source>
</evidence>
<protein>
    <submittedName>
        <fullName evidence="5">Transcription factor adf-1</fullName>
    </submittedName>
</protein>
<dbReference type="AlphaFoldDB" id="A0AAV4CXK7"/>
<comment type="subcellular location">
    <subcellularLocation>
        <location evidence="1">Nucleus</location>
    </subcellularLocation>
</comment>
<dbReference type="EMBL" id="BLXT01007071">
    <property type="protein sequence ID" value="GFO36515.1"/>
    <property type="molecule type" value="Genomic_DNA"/>
</dbReference>
<reference evidence="5 6" key="1">
    <citation type="journal article" date="2021" name="Elife">
        <title>Chloroplast acquisition without the gene transfer in kleptoplastic sea slugs, Plakobranchus ocellatus.</title>
        <authorList>
            <person name="Maeda T."/>
            <person name="Takahashi S."/>
            <person name="Yoshida T."/>
            <person name="Shimamura S."/>
            <person name="Takaki Y."/>
            <person name="Nagai Y."/>
            <person name="Toyoda A."/>
            <person name="Suzuki Y."/>
            <person name="Arimoto A."/>
            <person name="Ishii H."/>
            <person name="Satoh N."/>
            <person name="Nishiyama T."/>
            <person name="Hasebe M."/>
            <person name="Maruyama T."/>
            <person name="Minagawa J."/>
            <person name="Obokata J."/>
            <person name="Shigenobu S."/>
        </authorList>
    </citation>
    <scope>NUCLEOTIDE SEQUENCE [LARGE SCALE GENOMIC DNA]</scope>
</reference>
<organism evidence="5 6">
    <name type="scientific">Plakobranchus ocellatus</name>
    <dbReference type="NCBI Taxonomy" id="259542"/>
    <lineage>
        <taxon>Eukaryota</taxon>
        <taxon>Metazoa</taxon>
        <taxon>Spiralia</taxon>
        <taxon>Lophotrochozoa</taxon>
        <taxon>Mollusca</taxon>
        <taxon>Gastropoda</taxon>
        <taxon>Heterobranchia</taxon>
        <taxon>Euthyneura</taxon>
        <taxon>Panpulmonata</taxon>
        <taxon>Sacoglossa</taxon>
        <taxon>Placobranchoidea</taxon>
        <taxon>Plakobranchidae</taxon>
        <taxon>Plakobranchus</taxon>
    </lineage>
</organism>
<dbReference type="Proteomes" id="UP000735302">
    <property type="component" value="Unassembled WGS sequence"/>
</dbReference>
<keyword evidence="6" id="KW-1185">Reference proteome</keyword>
<dbReference type="Pfam" id="PF10545">
    <property type="entry name" value="MADF_DNA_bdg"/>
    <property type="match status" value="1"/>
</dbReference>
<dbReference type="GO" id="GO:0005634">
    <property type="term" value="C:nucleus"/>
    <property type="evidence" value="ECO:0007669"/>
    <property type="project" value="UniProtKB-SubCell"/>
</dbReference>
<accession>A0AAV4CXK7</accession>
<name>A0AAV4CXK7_9GAST</name>
<dbReference type="PANTHER" id="PTHR12243:SF60">
    <property type="entry name" value="SI:CH211-15D5.12-RELATED"/>
    <property type="match status" value="1"/>
</dbReference>
<dbReference type="PROSITE" id="PS51031">
    <property type="entry name" value="BESS"/>
    <property type="match status" value="1"/>
</dbReference>
<dbReference type="InterPro" id="IPR039353">
    <property type="entry name" value="TF_Adf1"/>
</dbReference>
<dbReference type="GO" id="GO:0003677">
    <property type="term" value="F:DNA binding"/>
    <property type="evidence" value="ECO:0007669"/>
    <property type="project" value="InterPro"/>
</dbReference>
<keyword evidence="1" id="KW-0539">Nucleus</keyword>
<dbReference type="GO" id="GO:0006357">
    <property type="term" value="P:regulation of transcription by RNA polymerase II"/>
    <property type="evidence" value="ECO:0007669"/>
    <property type="project" value="TreeGrafter"/>
</dbReference>
<dbReference type="PROSITE" id="PS51029">
    <property type="entry name" value="MADF"/>
    <property type="match status" value="1"/>
</dbReference>
<sequence length="329" mass="37773">MRNYVSIFKDDEKLIEAVKKRPALYSSDEAQHKHRYHVNNAWTEIAHEVGHEVHAVKERWGSIRDYYRKKIIELRRIKAGLINKKVKKWCLLDQLQFLEPHLRDIDIEPDSLQSIDNDRDSSQGTCSRSKSYSDDDSERERLQMKIIKAENTDHEDEDIQSDDHYNRDVFQALNCGQGSLKKKPSAAWGGSSNTPRARHSHKANFESSTGSNGPYAKWQRIYSLSSGHPDPIPVTVNEVRGEIDTNKHFFTSLIPLVQTLSPLTAMEFRHEVHGVLLRYLKEAQDKHRDFIPQDALDSNTFTATDVTNHSNDGNCQDTVSCTEKEMVGD</sequence>
<dbReference type="PANTHER" id="PTHR12243">
    <property type="entry name" value="MADF DOMAIN TRANSCRIPTION FACTOR"/>
    <property type="match status" value="1"/>
</dbReference>
<evidence type="ECO:0000313" key="5">
    <source>
        <dbReference type="EMBL" id="GFO36515.1"/>
    </source>
</evidence>
<feature type="region of interest" description="Disordered" evidence="2">
    <location>
        <begin position="111"/>
        <end position="139"/>
    </location>
</feature>
<feature type="region of interest" description="Disordered" evidence="2">
    <location>
        <begin position="179"/>
        <end position="211"/>
    </location>
</feature>
<gene>
    <name evidence="5" type="ORF">PoB_006302000</name>
</gene>
<dbReference type="Pfam" id="PF02944">
    <property type="entry name" value="BESS"/>
    <property type="match status" value="1"/>
</dbReference>
<evidence type="ECO:0000256" key="1">
    <source>
        <dbReference type="PROSITE-ProRule" id="PRU00371"/>
    </source>
</evidence>
<dbReference type="InterPro" id="IPR004210">
    <property type="entry name" value="BESS_motif"/>
</dbReference>
<proteinExistence type="predicted"/>
<evidence type="ECO:0000259" key="3">
    <source>
        <dbReference type="PROSITE" id="PS51029"/>
    </source>
</evidence>
<feature type="domain" description="BESS" evidence="4">
    <location>
        <begin position="243"/>
        <end position="282"/>
    </location>
</feature>
<feature type="domain" description="MADF" evidence="3">
    <location>
        <begin position="13"/>
        <end position="103"/>
    </location>
</feature>
<evidence type="ECO:0000313" key="6">
    <source>
        <dbReference type="Proteomes" id="UP000735302"/>
    </source>
</evidence>
<dbReference type="InterPro" id="IPR006578">
    <property type="entry name" value="MADF-dom"/>
</dbReference>
<evidence type="ECO:0000259" key="4">
    <source>
        <dbReference type="PROSITE" id="PS51031"/>
    </source>
</evidence>